<keyword evidence="3" id="KW-0813">Transport</keyword>
<evidence type="ECO:0000256" key="6">
    <source>
        <dbReference type="ARBA" id="ARBA00023065"/>
    </source>
</evidence>
<evidence type="ECO:0000256" key="10">
    <source>
        <dbReference type="SAM" id="Phobius"/>
    </source>
</evidence>
<keyword evidence="8" id="KW-0407">Ion channel</keyword>
<feature type="compositionally biased region" description="Low complexity" evidence="9">
    <location>
        <begin position="465"/>
        <end position="480"/>
    </location>
</feature>
<keyword evidence="12" id="KW-1185">Reference proteome</keyword>
<evidence type="ECO:0000256" key="3">
    <source>
        <dbReference type="ARBA" id="ARBA00022448"/>
    </source>
</evidence>
<accession>A0AAW1RPA2</accession>
<protein>
    <submittedName>
        <fullName evidence="11">Uncharacterized protein</fullName>
    </submittedName>
</protein>
<feature type="transmembrane region" description="Helical" evidence="10">
    <location>
        <begin position="12"/>
        <end position="30"/>
    </location>
</feature>
<evidence type="ECO:0000256" key="7">
    <source>
        <dbReference type="ARBA" id="ARBA00023136"/>
    </source>
</evidence>
<dbReference type="GO" id="GO:0034220">
    <property type="term" value="P:monoatomic ion transmembrane transport"/>
    <property type="evidence" value="ECO:0007669"/>
    <property type="project" value="UniProtKB-KW"/>
</dbReference>
<organism evidence="11 12">
    <name type="scientific">Elliptochloris bilobata</name>
    <dbReference type="NCBI Taxonomy" id="381761"/>
    <lineage>
        <taxon>Eukaryota</taxon>
        <taxon>Viridiplantae</taxon>
        <taxon>Chlorophyta</taxon>
        <taxon>core chlorophytes</taxon>
        <taxon>Trebouxiophyceae</taxon>
        <taxon>Trebouxiophyceae incertae sedis</taxon>
        <taxon>Elliptochloris clade</taxon>
        <taxon>Elliptochloris</taxon>
    </lineage>
</organism>
<dbReference type="GO" id="GO:0016020">
    <property type="term" value="C:membrane"/>
    <property type="evidence" value="ECO:0007669"/>
    <property type="project" value="UniProtKB-SubCell"/>
</dbReference>
<comment type="similarity">
    <text evidence="2">Belongs to the aromatic acid exporter (TC 2.A.85) family.</text>
</comment>
<dbReference type="EMBL" id="JALJOU010000028">
    <property type="protein sequence ID" value="KAK9835385.1"/>
    <property type="molecule type" value="Genomic_DNA"/>
</dbReference>
<dbReference type="InterPro" id="IPR020966">
    <property type="entry name" value="ALMT"/>
</dbReference>
<evidence type="ECO:0000256" key="9">
    <source>
        <dbReference type="SAM" id="MobiDB-lite"/>
    </source>
</evidence>
<sequence length="651" mass="68747">MKRYKVPDHYRRGLRQAIGVGIAVFIGYLLLHGIDERYARQWLQGAKWAAITIVNVGSPVLGKTSQVSLERTLGTVVGGLIGLGVVQLGDSLGPFLSPSDTAFTTVAAMIIGFIGVVAGYYLNLDYSAKLFVLTFILVVLGSDHASDAGIVALTRITGIVAGVMASMLLSCIVFPKSASMSAVDSMQASLDGLAAPLGSPHLGWGGRRLSWDVETPDTVAKRRRKAAERDAREAECEKVLMDVYGKLVKADEFIGVSTSEVYFRTLRGRWCFLPFIPGLCLRRGSTWRLPQREMRELATSIRKVARVLWAVHVTFQEGFEEEVLSVLIKRYPPNLLADLQVFSQACLQDMADAFPREPTPCASNLHSFIEVVDELIRISDQQRRAIGSSSSHGTGSSGPPGSQLGTLREDVPQPPGWAGLDQASRALQEGVSALRGDPLGGSPAGSSAKGSPVTVSVRSTGTPGGASPAAARPPGQQARSPAERALSVRVLGFGCGADYLEGPVSSTPPELAAPQAQERSAEAGGAPPAEMGAAHQGASQAAGEAADSGDQQASAAGVPAEAAAVAGGGLARVLSGRGDARNLDAFPPTTQGYISKVRWYSFQFLCQQLSDELLDMHERMAAVLAALPKPPKPSKLPPQPRASLSEPLLPT</sequence>
<dbReference type="Pfam" id="PF11744">
    <property type="entry name" value="ALMT"/>
    <property type="match status" value="1"/>
</dbReference>
<feature type="transmembrane region" description="Helical" evidence="10">
    <location>
        <begin position="101"/>
        <end position="123"/>
    </location>
</feature>
<dbReference type="Proteomes" id="UP001445335">
    <property type="component" value="Unassembled WGS sequence"/>
</dbReference>
<evidence type="ECO:0000313" key="12">
    <source>
        <dbReference type="Proteomes" id="UP001445335"/>
    </source>
</evidence>
<reference evidence="11 12" key="1">
    <citation type="journal article" date="2024" name="Nat. Commun.">
        <title>Phylogenomics reveals the evolutionary origins of lichenization in chlorophyte algae.</title>
        <authorList>
            <person name="Puginier C."/>
            <person name="Libourel C."/>
            <person name="Otte J."/>
            <person name="Skaloud P."/>
            <person name="Haon M."/>
            <person name="Grisel S."/>
            <person name="Petersen M."/>
            <person name="Berrin J.G."/>
            <person name="Delaux P.M."/>
            <person name="Dal Grande F."/>
            <person name="Keller J."/>
        </authorList>
    </citation>
    <scope>NUCLEOTIDE SEQUENCE [LARGE SCALE GENOMIC DNA]</scope>
    <source>
        <strain evidence="11 12">SAG 245.80</strain>
    </source>
</reference>
<keyword evidence="5 10" id="KW-1133">Transmembrane helix</keyword>
<gene>
    <name evidence="11" type="ORF">WJX81_006485</name>
</gene>
<feature type="region of interest" description="Disordered" evidence="9">
    <location>
        <begin position="627"/>
        <end position="651"/>
    </location>
</feature>
<evidence type="ECO:0000256" key="1">
    <source>
        <dbReference type="ARBA" id="ARBA00004141"/>
    </source>
</evidence>
<feature type="region of interest" description="Disordered" evidence="9">
    <location>
        <begin position="433"/>
        <end position="483"/>
    </location>
</feature>
<comment type="subcellular location">
    <subcellularLocation>
        <location evidence="1">Membrane</location>
        <topology evidence="1">Multi-pass membrane protein</topology>
    </subcellularLocation>
</comment>
<name>A0AAW1RPA2_9CHLO</name>
<feature type="region of interest" description="Disordered" evidence="9">
    <location>
        <begin position="382"/>
        <end position="420"/>
    </location>
</feature>
<dbReference type="PANTHER" id="PTHR31086">
    <property type="entry name" value="ALUMINUM-ACTIVATED MALATE TRANSPORTER 10"/>
    <property type="match status" value="1"/>
</dbReference>
<keyword evidence="4 10" id="KW-0812">Transmembrane</keyword>
<evidence type="ECO:0000313" key="11">
    <source>
        <dbReference type="EMBL" id="KAK9835385.1"/>
    </source>
</evidence>
<dbReference type="GO" id="GO:0015743">
    <property type="term" value="P:malate transport"/>
    <property type="evidence" value="ECO:0007669"/>
    <property type="project" value="InterPro"/>
</dbReference>
<feature type="compositionally biased region" description="Pro residues" evidence="9">
    <location>
        <begin position="628"/>
        <end position="640"/>
    </location>
</feature>
<feature type="compositionally biased region" description="Low complexity" evidence="9">
    <location>
        <begin position="387"/>
        <end position="402"/>
    </location>
</feature>
<feature type="region of interest" description="Disordered" evidence="9">
    <location>
        <begin position="501"/>
        <end position="557"/>
    </location>
</feature>
<dbReference type="AlphaFoldDB" id="A0AAW1RPA2"/>
<feature type="compositionally biased region" description="Low complexity" evidence="9">
    <location>
        <begin position="522"/>
        <end position="557"/>
    </location>
</feature>
<evidence type="ECO:0000256" key="8">
    <source>
        <dbReference type="ARBA" id="ARBA00023303"/>
    </source>
</evidence>
<feature type="transmembrane region" description="Helical" evidence="10">
    <location>
        <begin position="130"/>
        <end position="146"/>
    </location>
</feature>
<keyword evidence="7 10" id="KW-0472">Membrane</keyword>
<proteinExistence type="inferred from homology"/>
<evidence type="ECO:0000256" key="2">
    <source>
        <dbReference type="ARBA" id="ARBA00007079"/>
    </source>
</evidence>
<evidence type="ECO:0000256" key="5">
    <source>
        <dbReference type="ARBA" id="ARBA00022989"/>
    </source>
</evidence>
<evidence type="ECO:0000256" key="4">
    <source>
        <dbReference type="ARBA" id="ARBA00022692"/>
    </source>
</evidence>
<comment type="caution">
    <text evidence="11">The sequence shown here is derived from an EMBL/GenBank/DDBJ whole genome shotgun (WGS) entry which is preliminary data.</text>
</comment>
<keyword evidence="6" id="KW-0406">Ion transport</keyword>